<dbReference type="PANTHER" id="PTHR12053">
    <property type="entry name" value="PROTEASE FAMILY M28 PLASMA GLUTAMATE CARBOXYPEPTIDASE-RELATED"/>
    <property type="match status" value="1"/>
</dbReference>
<keyword evidence="9" id="KW-0645">Protease</keyword>
<keyword evidence="17" id="KW-0865">Zymogen</keyword>
<reference evidence="24 25" key="1">
    <citation type="submission" date="2015-12" db="EMBL/GenBank/DDBJ databases">
        <title>The genome of Folsomia candida.</title>
        <authorList>
            <person name="Faddeeva A."/>
            <person name="Derks M.F."/>
            <person name="Anvar Y."/>
            <person name="Smit S."/>
            <person name="Van Straalen N."/>
            <person name="Roelofs D."/>
        </authorList>
    </citation>
    <scope>NUCLEOTIDE SEQUENCE [LARGE SCALE GENOMIC DNA]</scope>
    <source>
        <strain evidence="24 25">VU population</strain>
        <tissue evidence="24">Whole body</tissue>
    </source>
</reference>
<dbReference type="EMBL" id="LNIX01000016">
    <property type="protein sequence ID" value="OXA46287.1"/>
    <property type="molecule type" value="Genomic_DNA"/>
</dbReference>
<evidence type="ECO:0000259" key="23">
    <source>
        <dbReference type="Pfam" id="PF04389"/>
    </source>
</evidence>
<comment type="subcellular location">
    <subcellularLocation>
        <location evidence="1">Endoplasmic reticulum</location>
    </subcellularLocation>
    <subcellularLocation>
        <location evidence="3">Golgi apparatus</location>
    </subcellularLocation>
    <subcellularLocation>
        <location evidence="2">Lysosome</location>
    </subcellularLocation>
    <subcellularLocation>
        <location evidence="4">Secreted</location>
    </subcellularLocation>
</comment>
<dbReference type="GO" id="GO:0005764">
    <property type="term" value="C:lysosome"/>
    <property type="evidence" value="ECO:0007669"/>
    <property type="project" value="UniProtKB-SubCell"/>
</dbReference>
<dbReference type="Pfam" id="PF04389">
    <property type="entry name" value="Peptidase_M28"/>
    <property type="match status" value="1"/>
</dbReference>
<dbReference type="AlphaFoldDB" id="A0A226DNR0"/>
<comment type="similarity">
    <text evidence="5">Belongs to the peptidase M28 family.</text>
</comment>
<evidence type="ECO:0000256" key="9">
    <source>
        <dbReference type="ARBA" id="ARBA00022670"/>
    </source>
</evidence>
<gene>
    <name evidence="24" type="ORF">Fcan01_19122</name>
</gene>
<evidence type="ECO:0000256" key="18">
    <source>
        <dbReference type="ARBA" id="ARBA00023180"/>
    </source>
</evidence>
<feature type="chain" id="PRO_5012036484" description="Carboxypeptidase Q" evidence="22">
    <location>
        <begin position="24"/>
        <end position="352"/>
    </location>
</feature>
<evidence type="ECO:0000256" key="22">
    <source>
        <dbReference type="SAM" id="SignalP"/>
    </source>
</evidence>
<evidence type="ECO:0000256" key="11">
    <source>
        <dbReference type="ARBA" id="ARBA00022729"/>
    </source>
</evidence>
<dbReference type="GO" id="GO:0046872">
    <property type="term" value="F:metal ion binding"/>
    <property type="evidence" value="ECO:0007669"/>
    <property type="project" value="UniProtKB-KW"/>
</dbReference>
<evidence type="ECO:0000256" key="21">
    <source>
        <dbReference type="ARBA" id="ARBA00033328"/>
    </source>
</evidence>
<evidence type="ECO:0000256" key="1">
    <source>
        <dbReference type="ARBA" id="ARBA00004240"/>
    </source>
</evidence>
<dbReference type="Gene3D" id="3.40.630.10">
    <property type="entry name" value="Zn peptidases"/>
    <property type="match status" value="1"/>
</dbReference>
<feature type="signal peptide" evidence="22">
    <location>
        <begin position="1"/>
        <end position="23"/>
    </location>
</feature>
<evidence type="ECO:0000256" key="10">
    <source>
        <dbReference type="ARBA" id="ARBA00022723"/>
    </source>
</evidence>
<keyword evidence="14" id="KW-0862">Zinc</keyword>
<dbReference type="InterPro" id="IPR039866">
    <property type="entry name" value="CPQ"/>
</dbReference>
<comment type="caution">
    <text evidence="24">The sequence shown here is derived from an EMBL/GenBank/DDBJ whole genome shotgun (WGS) entry which is preliminary data.</text>
</comment>
<evidence type="ECO:0000256" key="3">
    <source>
        <dbReference type="ARBA" id="ARBA00004555"/>
    </source>
</evidence>
<dbReference type="Proteomes" id="UP000198287">
    <property type="component" value="Unassembled WGS sequence"/>
</dbReference>
<keyword evidence="25" id="KW-1185">Reference proteome</keyword>
<evidence type="ECO:0000256" key="5">
    <source>
        <dbReference type="ARBA" id="ARBA00010918"/>
    </source>
</evidence>
<evidence type="ECO:0000256" key="17">
    <source>
        <dbReference type="ARBA" id="ARBA00023145"/>
    </source>
</evidence>
<dbReference type="GO" id="GO:0006508">
    <property type="term" value="P:proteolysis"/>
    <property type="evidence" value="ECO:0007669"/>
    <property type="project" value="UniProtKB-KW"/>
</dbReference>
<evidence type="ECO:0000256" key="16">
    <source>
        <dbReference type="ARBA" id="ARBA00023049"/>
    </source>
</evidence>
<evidence type="ECO:0000256" key="2">
    <source>
        <dbReference type="ARBA" id="ARBA00004371"/>
    </source>
</evidence>
<keyword evidence="19" id="KW-0458">Lysosome</keyword>
<dbReference type="OrthoDB" id="10013407at2759"/>
<dbReference type="GO" id="GO:0005783">
    <property type="term" value="C:endoplasmic reticulum"/>
    <property type="evidence" value="ECO:0007669"/>
    <property type="project" value="UniProtKB-SubCell"/>
</dbReference>
<evidence type="ECO:0000256" key="4">
    <source>
        <dbReference type="ARBA" id="ARBA00004613"/>
    </source>
</evidence>
<keyword evidence="10" id="KW-0479">Metal-binding</keyword>
<dbReference type="PANTHER" id="PTHR12053:SF3">
    <property type="entry name" value="CARBOXYPEPTIDASE Q"/>
    <property type="match status" value="1"/>
</dbReference>
<evidence type="ECO:0000313" key="24">
    <source>
        <dbReference type="EMBL" id="OXA46287.1"/>
    </source>
</evidence>
<evidence type="ECO:0000256" key="12">
    <source>
        <dbReference type="ARBA" id="ARBA00022801"/>
    </source>
</evidence>
<dbReference type="InterPro" id="IPR007484">
    <property type="entry name" value="Peptidase_M28"/>
</dbReference>
<dbReference type="GO" id="GO:0005615">
    <property type="term" value="C:extracellular space"/>
    <property type="evidence" value="ECO:0007669"/>
    <property type="project" value="TreeGrafter"/>
</dbReference>
<protein>
    <recommendedName>
        <fullName evidence="6">Carboxypeptidase Q</fullName>
    </recommendedName>
    <alternativeName>
        <fullName evidence="21">Plasma glutamate carboxypeptidase</fullName>
    </alternativeName>
</protein>
<keyword evidence="13" id="KW-0256">Endoplasmic reticulum</keyword>
<evidence type="ECO:0000256" key="19">
    <source>
        <dbReference type="ARBA" id="ARBA00023228"/>
    </source>
</evidence>
<keyword evidence="16" id="KW-0482">Metalloprotease</keyword>
<dbReference type="GO" id="GO:0005794">
    <property type="term" value="C:Golgi apparatus"/>
    <property type="evidence" value="ECO:0007669"/>
    <property type="project" value="UniProtKB-SubCell"/>
</dbReference>
<dbReference type="GO" id="GO:0070573">
    <property type="term" value="F:metallodipeptidase activity"/>
    <property type="evidence" value="ECO:0007669"/>
    <property type="project" value="InterPro"/>
</dbReference>
<keyword evidence="11 22" id="KW-0732">Signal</keyword>
<dbReference type="GO" id="GO:0004180">
    <property type="term" value="F:carboxypeptidase activity"/>
    <property type="evidence" value="ECO:0007669"/>
    <property type="project" value="UniProtKB-KW"/>
</dbReference>
<feature type="domain" description="Peptidase M28" evidence="23">
    <location>
        <begin position="279"/>
        <end position="342"/>
    </location>
</feature>
<evidence type="ECO:0000256" key="14">
    <source>
        <dbReference type="ARBA" id="ARBA00022833"/>
    </source>
</evidence>
<evidence type="ECO:0000256" key="6">
    <source>
        <dbReference type="ARBA" id="ARBA00014116"/>
    </source>
</evidence>
<evidence type="ECO:0000256" key="13">
    <source>
        <dbReference type="ARBA" id="ARBA00022824"/>
    </source>
</evidence>
<accession>A0A226DNR0</accession>
<evidence type="ECO:0000256" key="8">
    <source>
        <dbReference type="ARBA" id="ARBA00022645"/>
    </source>
</evidence>
<dbReference type="SUPFAM" id="SSF53187">
    <property type="entry name" value="Zn-dependent exopeptidases"/>
    <property type="match status" value="1"/>
</dbReference>
<proteinExistence type="inferred from homology"/>
<keyword evidence="12" id="KW-0378">Hydrolase</keyword>
<dbReference type="OMA" id="AWVGYGP"/>
<evidence type="ECO:0000256" key="20">
    <source>
        <dbReference type="ARBA" id="ARBA00025833"/>
    </source>
</evidence>
<evidence type="ECO:0000313" key="25">
    <source>
        <dbReference type="Proteomes" id="UP000198287"/>
    </source>
</evidence>
<dbReference type="Gene3D" id="3.50.30.30">
    <property type="match status" value="1"/>
</dbReference>
<evidence type="ECO:0000256" key="7">
    <source>
        <dbReference type="ARBA" id="ARBA00022525"/>
    </source>
</evidence>
<sequence length="352" mass="38767">MSNIATQIFHIFFLLCFCSEIWPITTQKNRNPSLQQGPCNLPSFLITEIQNYQPIADEIMNAAISGAWKGRTFEGVTTFVDKYVNRLSGTPELEESIDYMMEKMIAAGLDNVRGEDVQVPRWIRGEEKATLVEPVVKTISILGVGPSVGTPIGGISSEVIVVRSFDELDEKKDEILGKIVVYNQGWLGSYVETSQYRGNGPTRASAYGAVAALIESATPYSLYTVHTGGIYYGSTYPRIPAACITREDAEFLFRVYSRESMVLNLTMMDEELSRVTSRNAIGEITGSLNPEEIVVVSGHIDAWDQGQGAMDDAGGVFVSVEALALIKYLGLTPKRTMQAILVGFCMNDVRQK</sequence>
<keyword evidence="7" id="KW-0964">Secreted</keyword>
<keyword evidence="18" id="KW-0325">Glycoprotein</keyword>
<evidence type="ECO:0000256" key="15">
    <source>
        <dbReference type="ARBA" id="ARBA00023034"/>
    </source>
</evidence>
<comment type="subunit">
    <text evidence="20">Homodimer. The monomeric form is inactive while the homodimer is active.</text>
</comment>
<name>A0A226DNR0_FOLCA</name>
<organism evidence="24 25">
    <name type="scientific">Folsomia candida</name>
    <name type="common">Springtail</name>
    <dbReference type="NCBI Taxonomy" id="158441"/>
    <lineage>
        <taxon>Eukaryota</taxon>
        <taxon>Metazoa</taxon>
        <taxon>Ecdysozoa</taxon>
        <taxon>Arthropoda</taxon>
        <taxon>Hexapoda</taxon>
        <taxon>Collembola</taxon>
        <taxon>Entomobryomorpha</taxon>
        <taxon>Isotomoidea</taxon>
        <taxon>Isotomidae</taxon>
        <taxon>Proisotominae</taxon>
        <taxon>Folsomia</taxon>
    </lineage>
</organism>
<keyword evidence="8 24" id="KW-0121">Carboxypeptidase</keyword>
<keyword evidence="15" id="KW-0333">Golgi apparatus</keyword>
<dbReference type="GO" id="GO:0043171">
    <property type="term" value="P:peptide catabolic process"/>
    <property type="evidence" value="ECO:0007669"/>
    <property type="project" value="TreeGrafter"/>
</dbReference>